<feature type="binding site" evidence="9">
    <location>
        <position position="277"/>
    </location>
    <ligand>
        <name>substrate</name>
    </ligand>
</feature>
<dbReference type="STRING" id="400055.SAMN04490243_1349"/>
<feature type="binding site" evidence="9">
    <location>
        <position position="62"/>
    </location>
    <ligand>
        <name>substrate</name>
    </ligand>
</feature>
<dbReference type="CDD" id="cd00610">
    <property type="entry name" value="OAT_like"/>
    <property type="match status" value="1"/>
</dbReference>
<evidence type="ECO:0000256" key="7">
    <source>
        <dbReference type="ARBA" id="ARBA00022898"/>
    </source>
</evidence>
<protein>
    <recommendedName>
        <fullName evidence="9">Adenosylmethionine-8-amino-7-oxononanoate aminotransferase</fullName>
        <ecNumber evidence="9">2.6.1.62</ecNumber>
    </recommendedName>
    <alternativeName>
        <fullName evidence="9">7,8-diamino-pelargonic acid aminotransferase</fullName>
        <shortName evidence="9">DAPA AT</shortName>
        <shortName evidence="9">DAPA aminotransferase</shortName>
    </alternativeName>
    <alternativeName>
        <fullName evidence="9">7,8-diaminononanoate synthase</fullName>
        <shortName evidence="9">DANS</shortName>
    </alternativeName>
    <alternativeName>
        <fullName evidence="9">Diaminopelargonic acid synthase</fullName>
    </alternativeName>
</protein>
<dbReference type="EMBL" id="FOYQ01000001">
    <property type="protein sequence ID" value="SFR38090.1"/>
    <property type="molecule type" value="Genomic_DNA"/>
</dbReference>
<evidence type="ECO:0000256" key="5">
    <source>
        <dbReference type="ARBA" id="ARBA00022691"/>
    </source>
</evidence>
<feature type="site" description="Participates in the substrate recognition with KAPA and in a stacking interaction with the adenine ring of SAM" evidence="9">
    <location>
        <position position="27"/>
    </location>
</feature>
<dbReference type="Gene3D" id="3.90.1150.10">
    <property type="entry name" value="Aspartate Aminotransferase, domain 1"/>
    <property type="match status" value="1"/>
</dbReference>
<keyword evidence="7 9" id="KW-0663">Pyridoxal phosphate</keyword>
<comment type="subcellular location">
    <subcellularLocation>
        <location evidence="9">Cytoplasm</location>
    </subcellularLocation>
</comment>
<dbReference type="AlphaFoldDB" id="A0A1I6G7H4"/>
<evidence type="ECO:0000256" key="9">
    <source>
        <dbReference type="HAMAP-Rule" id="MF_00834"/>
    </source>
</evidence>
<comment type="caution">
    <text evidence="9">Lacks conserved residue(s) required for the propagation of feature annotation.</text>
</comment>
<keyword evidence="4 9" id="KW-0808">Transferase</keyword>
<dbReference type="NCBIfam" id="TIGR00508">
    <property type="entry name" value="bioA"/>
    <property type="match status" value="1"/>
</dbReference>
<feature type="binding site" evidence="9">
    <location>
        <position position="248"/>
    </location>
    <ligand>
        <name>pyridoxal 5'-phosphate</name>
        <dbReference type="ChEBI" id="CHEBI:597326"/>
    </ligand>
</feature>
<sequence>MKSNSADLSETARNLLGRDQAAVWHPLTQHGSSPKLLGISRAQGIHLYDTRGNNYIDAISSWYTCVYGHCHPDITAAVSRQMQHLDQVVFAGLTHEPAVALSEKLLEVLPENQARIFYSDNGSTAAEVGIKMALQFHFNQGQKRSVLLAFEEGFHGDTFGAMSVSGLEVYNGPFSDFNLEVRRIPVPSDEHPEEALRIIAELGNQGILAGFIYEPLVQGAAAMKMHSARGLEKILNAVKAAGGLLIADEIMTGFGKTETCFASEQLQTKPDIICLSKALTAGLLPMGATSCSQEVFDAFYSEEIAKGFFHGHTYTANPLSCTAALAALRLYETPEIQEGRQRIQEAHAHFGQHIAGHKAVRGTRHRGVIFALDLEVATQRYGSLRDQLYQYYLDAGIYLRPLGNTIYFLPPYITPDTALEKLYSTTEKLLDSL</sequence>
<gene>
    <name evidence="9" type="primary">bioA</name>
    <name evidence="10" type="ORF">SAMN04490243_1349</name>
</gene>
<feature type="binding site" evidence="9">
    <location>
        <position position="311"/>
    </location>
    <ligand>
        <name>substrate</name>
    </ligand>
</feature>
<evidence type="ECO:0000256" key="8">
    <source>
        <dbReference type="ARBA" id="ARBA00048449"/>
    </source>
</evidence>
<keyword evidence="5 9" id="KW-0949">S-adenosyl-L-methionine</keyword>
<dbReference type="Proteomes" id="UP000199534">
    <property type="component" value="Unassembled WGS sequence"/>
</dbReference>
<evidence type="ECO:0000256" key="4">
    <source>
        <dbReference type="ARBA" id="ARBA00022679"/>
    </source>
</evidence>
<dbReference type="GO" id="GO:0009102">
    <property type="term" value="P:biotin biosynthetic process"/>
    <property type="evidence" value="ECO:0007669"/>
    <property type="project" value="UniProtKB-UniRule"/>
</dbReference>
<dbReference type="Pfam" id="PF00202">
    <property type="entry name" value="Aminotran_3"/>
    <property type="match status" value="1"/>
</dbReference>
<proteinExistence type="inferred from homology"/>
<dbReference type="GO" id="GO:0005737">
    <property type="term" value="C:cytoplasm"/>
    <property type="evidence" value="ECO:0007669"/>
    <property type="project" value="UniProtKB-SubCell"/>
</dbReference>
<dbReference type="InterPro" id="IPR005815">
    <property type="entry name" value="BioA"/>
</dbReference>
<dbReference type="PANTHER" id="PTHR42684:SF3">
    <property type="entry name" value="ADENOSYLMETHIONINE-8-AMINO-7-OXONONANOATE AMINOTRANSFERASE"/>
    <property type="match status" value="1"/>
</dbReference>
<dbReference type="PANTHER" id="PTHR42684">
    <property type="entry name" value="ADENOSYLMETHIONINE-8-AMINO-7-OXONONANOATE AMINOTRANSFERASE"/>
    <property type="match status" value="1"/>
</dbReference>
<dbReference type="GO" id="GO:0030170">
    <property type="term" value="F:pyridoxal phosphate binding"/>
    <property type="evidence" value="ECO:0007669"/>
    <property type="project" value="UniProtKB-UniRule"/>
</dbReference>
<comment type="pathway">
    <text evidence="2 9">Cofactor biosynthesis; biotin biosynthesis; 7,8-diaminononanoate from 8-amino-7-oxononanoate (SAM route): step 1/1.</text>
</comment>
<feature type="binding site" evidence="9">
    <location>
        <begin position="122"/>
        <end position="123"/>
    </location>
    <ligand>
        <name>pyridoxal 5'-phosphate</name>
        <dbReference type="ChEBI" id="CHEBI:597326"/>
    </ligand>
</feature>
<comment type="function">
    <text evidence="9">Catalyzes the transfer of the alpha-amino group from S-adenosyl-L-methionine (SAM) to 7-keto-8-aminopelargonic acid (KAPA) to form 7,8-diaminopelargonic acid (DAPA). It is the only aminotransferase known to utilize SAM as an amino donor.</text>
</comment>
<keyword evidence="6 9" id="KW-0093">Biotin biosynthesis</keyword>
<organism evidence="10 11">
    <name type="scientific">Robiginitalea myxolifaciens</name>
    <dbReference type="NCBI Taxonomy" id="400055"/>
    <lineage>
        <taxon>Bacteria</taxon>
        <taxon>Pseudomonadati</taxon>
        <taxon>Bacteroidota</taxon>
        <taxon>Flavobacteriia</taxon>
        <taxon>Flavobacteriales</taxon>
        <taxon>Flavobacteriaceae</taxon>
        <taxon>Robiginitalea</taxon>
    </lineage>
</organism>
<dbReference type="InterPro" id="IPR015424">
    <property type="entry name" value="PyrdxlP-dep_Trfase"/>
</dbReference>
<dbReference type="Gene3D" id="3.40.640.10">
    <property type="entry name" value="Type I PLP-dependent aspartate aminotransferase-like (Major domain)"/>
    <property type="match status" value="1"/>
</dbReference>
<dbReference type="EC" id="2.6.1.62" evidence="9"/>
<dbReference type="InterPro" id="IPR015422">
    <property type="entry name" value="PyrdxlP-dep_Trfase_small"/>
</dbReference>
<evidence type="ECO:0000256" key="1">
    <source>
        <dbReference type="ARBA" id="ARBA00001933"/>
    </source>
</evidence>
<dbReference type="GO" id="GO:0004141">
    <property type="term" value="F:dethiobiotin synthase activity"/>
    <property type="evidence" value="ECO:0007669"/>
    <property type="project" value="TreeGrafter"/>
</dbReference>
<feature type="binding site" evidence="9">
    <location>
        <position position="400"/>
    </location>
    <ligand>
        <name>substrate</name>
    </ligand>
</feature>
<feature type="binding site" evidence="9">
    <location>
        <begin position="312"/>
        <end position="313"/>
    </location>
    <ligand>
        <name>pyridoxal 5'-phosphate</name>
        <dbReference type="ChEBI" id="CHEBI:597326"/>
    </ligand>
</feature>
<accession>A0A1I6G7H4</accession>
<reference evidence="10 11" key="1">
    <citation type="submission" date="2016-10" db="EMBL/GenBank/DDBJ databases">
        <authorList>
            <person name="de Groot N.N."/>
        </authorList>
    </citation>
    <scope>NUCLEOTIDE SEQUENCE [LARGE SCALE GENOMIC DNA]</scope>
    <source>
        <strain evidence="10 11">DSM 21019</strain>
    </source>
</reference>
<dbReference type="InterPro" id="IPR005814">
    <property type="entry name" value="Aminotrans_3"/>
</dbReference>
<feature type="modified residue" description="N6-(pyridoxal phosphate)lysine" evidence="9">
    <location>
        <position position="277"/>
    </location>
</feature>
<dbReference type="GO" id="GO:0004015">
    <property type="term" value="F:adenosylmethionine-8-amino-7-oxononanoate transaminase activity"/>
    <property type="evidence" value="ECO:0007669"/>
    <property type="project" value="UniProtKB-UniRule"/>
</dbReference>
<dbReference type="InterPro" id="IPR015421">
    <property type="entry name" value="PyrdxlP-dep_Trfase_major"/>
</dbReference>
<evidence type="ECO:0000313" key="11">
    <source>
        <dbReference type="Proteomes" id="UP000199534"/>
    </source>
</evidence>
<dbReference type="GO" id="GO:0051537">
    <property type="term" value="F:2 iron, 2 sulfur cluster binding"/>
    <property type="evidence" value="ECO:0007669"/>
    <property type="project" value="UniProtKB-KW"/>
</dbReference>
<dbReference type="SUPFAM" id="SSF53383">
    <property type="entry name" value="PLP-dependent transferases"/>
    <property type="match status" value="1"/>
</dbReference>
<dbReference type="OrthoDB" id="9807885at2"/>
<keyword evidence="9" id="KW-0963">Cytoplasm</keyword>
<keyword evidence="11" id="KW-1185">Reference proteome</keyword>
<evidence type="ECO:0000313" key="10">
    <source>
        <dbReference type="EMBL" id="SFR38090.1"/>
    </source>
</evidence>
<dbReference type="RefSeq" id="WP_092981689.1">
    <property type="nucleotide sequence ID" value="NZ_FOYQ01000001.1"/>
</dbReference>
<dbReference type="UniPathway" id="UPA00078">
    <property type="reaction ID" value="UER00160"/>
</dbReference>
<dbReference type="HAMAP" id="MF_00834">
    <property type="entry name" value="BioA"/>
    <property type="match status" value="1"/>
</dbReference>
<comment type="cofactor">
    <cofactor evidence="1 9">
        <name>pyridoxal 5'-phosphate</name>
        <dbReference type="ChEBI" id="CHEBI:597326"/>
    </cofactor>
</comment>
<comment type="similarity">
    <text evidence="9">Belongs to the class-III pyridoxal-phosphate-dependent aminotransferase family. BioA subfamily.</text>
</comment>
<comment type="subunit">
    <text evidence="9">Homodimer.</text>
</comment>
<evidence type="ECO:0000256" key="2">
    <source>
        <dbReference type="ARBA" id="ARBA00005063"/>
    </source>
</evidence>
<name>A0A1I6G7H4_9FLAO</name>
<evidence type="ECO:0000256" key="6">
    <source>
        <dbReference type="ARBA" id="ARBA00022756"/>
    </source>
</evidence>
<evidence type="ECO:0000256" key="3">
    <source>
        <dbReference type="ARBA" id="ARBA00022576"/>
    </source>
</evidence>
<comment type="catalytic activity">
    <reaction evidence="8 9">
        <text>(8S)-8-amino-7-oxononanoate + S-adenosyl-L-methionine = S-adenosyl-4-methylsulfanyl-2-oxobutanoate + (7R,8S)-7,8-diammoniononanoate</text>
        <dbReference type="Rhea" id="RHEA:16861"/>
        <dbReference type="ChEBI" id="CHEBI:16490"/>
        <dbReference type="ChEBI" id="CHEBI:59789"/>
        <dbReference type="ChEBI" id="CHEBI:149468"/>
        <dbReference type="ChEBI" id="CHEBI:149469"/>
        <dbReference type="EC" id="2.6.1.62"/>
    </reaction>
</comment>
<keyword evidence="3 9" id="KW-0032">Aminotransferase</keyword>